<name>A0A644ZTB2_9ZZZZ</name>
<organism evidence="1">
    <name type="scientific">bioreactor metagenome</name>
    <dbReference type="NCBI Taxonomy" id="1076179"/>
    <lineage>
        <taxon>unclassified sequences</taxon>
        <taxon>metagenomes</taxon>
        <taxon>ecological metagenomes</taxon>
    </lineage>
</organism>
<sequence>MNNWIDKYKKLAVSSHKKHIIVADLDNLFEYAELKQAFENEGYTLISCKTDLAIRVSFELQVKDAESKYLIVAPNNYNPLPDIEMHVHFQAIGLNHLFPNLDTKAIKGLSFNALYLLSNIKPYEELSHEKTLKFLLENLYNVDFDTLTSNKAKERILSALITVFFEKNGINAPLIKFLTNISKPYFPTLISKGLSKDNLVYFIQEQWLNYVEKDNSILDFKEPLLNKSLGYLFAFEYLKPIKVFPAKYETFPKPLKIGIYVDEQGHIDNELEGLIEYLNQQLEIIEDIADQWFKIIQVLANAKIKYLATTNASLKNNYQRIENLLNTRFQRFIDNTYGSLFSLSGVRKPVVVSRILEHINSKPSSKKALLVVDGMNYWQWNLLSKSLSVKGINFSSNATLAYIPTITAWSRQAIFKGDKPDLLEDNSREAKLFEDYWLKHGVSAFQIVFKKFSVNEPFSVNSISSDTTRLGLVCNDLDDIMHGSILGNNQLKTSTEQWIEKSGIVNNILELKAKGFQVYITADHGNIEATGLKNLSIKEKVGALSRGKRHLHFTNEMLLEAFISNNTSLDLGKKGLSIYLKNNEAFTTENIQVITHGGSHLWEVIIPFVSINE</sequence>
<reference evidence="1" key="1">
    <citation type="submission" date="2019-08" db="EMBL/GenBank/DDBJ databases">
        <authorList>
            <person name="Kucharzyk K."/>
            <person name="Murdoch R.W."/>
            <person name="Higgins S."/>
            <person name="Loffler F."/>
        </authorList>
    </citation>
    <scope>NUCLEOTIDE SEQUENCE</scope>
</reference>
<proteinExistence type="predicted"/>
<dbReference type="NCBIfam" id="NF033449">
    <property type="entry name" value="BREX_PglZ_3"/>
    <property type="match status" value="1"/>
</dbReference>
<comment type="caution">
    <text evidence="1">The sequence shown here is derived from an EMBL/GenBank/DDBJ whole genome shotgun (WGS) entry which is preliminary data.</text>
</comment>
<accession>A0A644ZTB2</accession>
<dbReference type="Pfam" id="PF08665">
    <property type="entry name" value="PglZ"/>
    <property type="match status" value="1"/>
</dbReference>
<dbReference type="EMBL" id="VSSQ01010400">
    <property type="protein sequence ID" value="MPM44239.1"/>
    <property type="molecule type" value="Genomic_DNA"/>
</dbReference>
<protein>
    <submittedName>
        <fullName evidence="1">Uncharacterized protein</fullName>
    </submittedName>
</protein>
<gene>
    <name evidence="1" type="ORF">SDC9_90917</name>
</gene>
<dbReference type="AlphaFoldDB" id="A0A644ZTB2"/>
<evidence type="ECO:0000313" key="1">
    <source>
        <dbReference type="EMBL" id="MPM44239.1"/>
    </source>
</evidence>